<sequence length="125" mass="12891">MSGIRILGTVLAVAGVIAAVAPGWFGPLTGGGEPPADAFEAVERRVRGGMVLGLGLVLIAVTSLRPWSVSLPTAVFYLMTGALAARLLGLVLEGAVPKQWLWVAVETGVMTLSALWLWRAGASAP</sequence>
<feature type="transmembrane region" description="Helical" evidence="1">
    <location>
        <begin position="46"/>
        <end position="68"/>
    </location>
</feature>
<reference evidence="2 3" key="1">
    <citation type="submission" date="2024-02" db="EMBL/GenBank/DDBJ databases">
        <title>A novel Gemmatimonadota bacterium.</title>
        <authorList>
            <person name="Du Z.-J."/>
            <person name="Ye Y.-Q."/>
        </authorList>
    </citation>
    <scope>NUCLEOTIDE SEQUENCE [LARGE SCALE GENOMIC DNA]</scope>
    <source>
        <strain evidence="2 3">DH-20</strain>
    </source>
</reference>
<organism evidence="2 3">
    <name type="scientific">Gaopeijia maritima</name>
    <dbReference type="NCBI Taxonomy" id="3119007"/>
    <lineage>
        <taxon>Bacteria</taxon>
        <taxon>Pseudomonadati</taxon>
        <taxon>Gemmatimonadota</taxon>
        <taxon>Longimicrobiia</taxon>
        <taxon>Gaopeijiales</taxon>
        <taxon>Gaopeijiaceae</taxon>
        <taxon>Gaopeijia</taxon>
    </lineage>
</organism>
<name>A0ABU9EAE4_9BACT</name>
<accession>A0ABU9EAE4</accession>
<comment type="caution">
    <text evidence="2">The sequence shown here is derived from an EMBL/GenBank/DDBJ whole genome shotgun (WGS) entry which is preliminary data.</text>
</comment>
<keyword evidence="1" id="KW-0472">Membrane</keyword>
<evidence type="ECO:0008006" key="4">
    <source>
        <dbReference type="Google" id="ProtNLM"/>
    </source>
</evidence>
<dbReference type="RefSeq" id="WP_405279348.1">
    <property type="nucleotide sequence ID" value="NZ_CP144380.1"/>
</dbReference>
<proteinExistence type="predicted"/>
<gene>
    <name evidence="2" type="ORF">WI372_07945</name>
</gene>
<feature type="transmembrane region" description="Helical" evidence="1">
    <location>
        <begin position="74"/>
        <end position="92"/>
    </location>
</feature>
<feature type="transmembrane region" description="Helical" evidence="1">
    <location>
        <begin position="6"/>
        <end position="25"/>
    </location>
</feature>
<dbReference type="Proteomes" id="UP001484239">
    <property type="component" value="Unassembled WGS sequence"/>
</dbReference>
<dbReference type="EMBL" id="JBBHLI010000003">
    <property type="protein sequence ID" value="MEK9500905.1"/>
    <property type="molecule type" value="Genomic_DNA"/>
</dbReference>
<keyword evidence="1" id="KW-0812">Transmembrane</keyword>
<keyword evidence="3" id="KW-1185">Reference proteome</keyword>
<evidence type="ECO:0000313" key="2">
    <source>
        <dbReference type="EMBL" id="MEK9500905.1"/>
    </source>
</evidence>
<feature type="transmembrane region" description="Helical" evidence="1">
    <location>
        <begin position="99"/>
        <end position="118"/>
    </location>
</feature>
<evidence type="ECO:0000313" key="3">
    <source>
        <dbReference type="Proteomes" id="UP001484239"/>
    </source>
</evidence>
<evidence type="ECO:0000256" key="1">
    <source>
        <dbReference type="SAM" id="Phobius"/>
    </source>
</evidence>
<keyword evidence="1" id="KW-1133">Transmembrane helix</keyword>
<protein>
    <recommendedName>
        <fullName evidence="4">DUF4345 domain-containing protein</fullName>
    </recommendedName>
</protein>